<dbReference type="EMBL" id="GEBQ01014571">
    <property type="protein sequence ID" value="JAT25406.1"/>
    <property type="molecule type" value="Transcribed_RNA"/>
</dbReference>
<dbReference type="PANTHER" id="PTHR45769">
    <property type="entry name" value="ADENOSINE KINASE"/>
    <property type="match status" value="1"/>
</dbReference>
<dbReference type="InterPro" id="IPR011611">
    <property type="entry name" value="PfkB_dom"/>
</dbReference>
<comment type="subunit">
    <text evidence="10">Monomer.</text>
</comment>
<dbReference type="SUPFAM" id="SSF53613">
    <property type="entry name" value="Ribokinase-like"/>
    <property type="match status" value="1"/>
</dbReference>
<comment type="pathway">
    <text evidence="1 10">Purine metabolism; AMP biosynthesis via salvage pathway; AMP from adenosine: step 1/1.</text>
</comment>
<dbReference type="GO" id="GO:0005524">
    <property type="term" value="F:ATP binding"/>
    <property type="evidence" value="ECO:0007669"/>
    <property type="project" value="UniProtKB-UniRule"/>
</dbReference>
<dbReference type="GO" id="GO:0004001">
    <property type="term" value="F:adenosine kinase activity"/>
    <property type="evidence" value="ECO:0007669"/>
    <property type="project" value="UniProtKB-UniRule"/>
</dbReference>
<keyword evidence="6 10" id="KW-0547">Nucleotide-binding</keyword>
<dbReference type="GO" id="GO:0006144">
    <property type="term" value="P:purine nucleobase metabolic process"/>
    <property type="evidence" value="ECO:0007669"/>
    <property type="project" value="TreeGrafter"/>
</dbReference>
<feature type="domain" description="Carbohydrate kinase PfkB" evidence="11">
    <location>
        <begin position="66"/>
        <end position="358"/>
    </location>
</feature>
<proteinExistence type="inferred from homology"/>
<dbReference type="AlphaFoldDB" id="A0A1B6LP40"/>
<evidence type="ECO:0000256" key="1">
    <source>
        <dbReference type="ARBA" id="ARBA00004801"/>
    </source>
</evidence>
<dbReference type="Gene3D" id="3.40.1190.20">
    <property type="match status" value="1"/>
</dbReference>
<dbReference type="GO" id="GO:0005829">
    <property type="term" value="C:cytosol"/>
    <property type="evidence" value="ECO:0007669"/>
    <property type="project" value="TreeGrafter"/>
</dbReference>
<keyword evidence="10" id="KW-0460">Magnesium</keyword>
<dbReference type="UniPathway" id="UPA00588">
    <property type="reaction ID" value="UER00659"/>
</dbReference>
<reference evidence="12" key="1">
    <citation type="submission" date="2015-11" db="EMBL/GenBank/DDBJ databases">
        <title>De novo transcriptome assembly of four potential Pierce s Disease insect vectors from Arizona vineyards.</title>
        <authorList>
            <person name="Tassone E.E."/>
        </authorList>
    </citation>
    <scope>NUCLEOTIDE SEQUENCE</scope>
</reference>
<comment type="similarity">
    <text evidence="2 10">Belongs to the carbohydrate kinase PfkB family.</text>
</comment>
<feature type="active site" description="Proton acceptor" evidence="9">
    <location>
        <position position="322"/>
    </location>
</feature>
<name>A0A1B6LP40_9HEMI</name>
<dbReference type="GO" id="GO:0006166">
    <property type="term" value="P:purine ribonucleoside salvage"/>
    <property type="evidence" value="ECO:0007669"/>
    <property type="project" value="UniProtKB-KW"/>
</dbReference>
<evidence type="ECO:0000256" key="5">
    <source>
        <dbReference type="ARBA" id="ARBA00022726"/>
    </source>
</evidence>
<keyword evidence="5 10" id="KW-0660">Purine salvage</keyword>
<accession>A0A1B6LP40</accession>
<evidence type="ECO:0000256" key="2">
    <source>
        <dbReference type="ARBA" id="ARBA00010688"/>
    </source>
</evidence>
<evidence type="ECO:0000256" key="8">
    <source>
        <dbReference type="ARBA" id="ARBA00022840"/>
    </source>
</evidence>
<gene>
    <name evidence="12" type="ORF">g.3314</name>
</gene>
<evidence type="ECO:0000256" key="7">
    <source>
        <dbReference type="ARBA" id="ARBA00022777"/>
    </source>
</evidence>
<keyword evidence="7 10" id="KW-0418">Kinase</keyword>
<dbReference type="InterPro" id="IPR001805">
    <property type="entry name" value="Adenokinase"/>
</dbReference>
<dbReference type="Gene3D" id="3.30.1110.10">
    <property type="match status" value="1"/>
</dbReference>
<dbReference type="PROSITE" id="PS00584">
    <property type="entry name" value="PFKB_KINASES_2"/>
    <property type="match status" value="1"/>
</dbReference>
<evidence type="ECO:0000256" key="4">
    <source>
        <dbReference type="ARBA" id="ARBA00022679"/>
    </source>
</evidence>
<dbReference type="GO" id="GO:0005634">
    <property type="term" value="C:nucleus"/>
    <property type="evidence" value="ECO:0007669"/>
    <property type="project" value="UniProtKB-SubCell"/>
</dbReference>
<dbReference type="GO" id="GO:0044209">
    <property type="term" value="P:AMP salvage"/>
    <property type="evidence" value="ECO:0007669"/>
    <property type="project" value="UniProtKB-UniRule"/>
</dbReference>
<comment type="function">
    <text evidence="10">ATP dependent phosphorylation of adenosine and other related nucleoside analogs to monophosphate derivatives.</text>
</comment>
<organism evidence="12">
    <name type="scientific">Graphocephala atropunctata</name>
    <dbReference type="NCBI Taxonomy" id="36148"/>
    <lineage>
        <taxon>Eukaryota</taxon>
        <taxon>Metazoa</taxon>
        <taxon>Ecdysozoa</taxon>
        <taxon>Arthropoda</taxon>
        <taxon>Hexapoda</taxon>
        <taxon>Insecta</taxon>
        <taxon>Pterygota</taxon>
        <taxon>Neoptera</taxon>
        <taxon>Paraneoptera</taxon>
        <taxon>Hemiptera</taxon>
        <taxon>Auchenorrhyncha</taxon>
        <taxon>Membracoidea</taxon>
        <taxon>Cicadellidae</taxon>
        <taxon>Cicadellinae</taxon>
        <taxon>Cicadellini</taxon>
        <taxon>Graphocephala</taxon>
    </lineage>
</organism>
<comment type="cofactor">
    <cofactor evidence="10">
        <name>Mg(2+)</name>
        <dbReference type="ChEBI" id="CHEBI:18420"/>
    </cofactor>
    <text evidence="10">Binds 3 Mg(2+) ions per subunit.</text>
</comment>
<evidence type="ECO:0000256" key="9">
    <source>
        <dbReference type="PIRSR" id="PIRSR601805-1"/>
    </source>
</evidence>
<sequence length="366" mass="39895">MMMNGLTNFGELLKTHVIAGFGNPLLDMYTTIKGKTILDKYNLQPDGQKEVSNDEFCSLLSTLQSENYSTTQSPGGCAQNTLRLVQMLVNHSFFCVLFGGVGDDVEGELLESEVKKCGVDTRYARNSAYPTGRVVSLINGENRSLVAHLGAAEVYTTEDFVTDDNVKIMEEVSIVYIEGFFITHSFDVSLEVVKLCGNFSVPVVFNLSGAYLAEICPQQLTAMAAASDIIIGNDVEYRALANILGLEDSSVEDIALKVHCSLWGNNLKLKCRSSHLERFGKTVVMTRGKTSVLCVCSDRHLIKFEVPYLDTKLIKDSTGAGDAFAAGFLVAYLQNKTATECIGYGCNIAQQVIQNVGVVLKNGNLL</sequence>
<evidence type="ECO:0000256" key="10">
    <source>
        <dbReference type="RuleBase" id="RU368116"/>
    </source>
</evidence>
<evidence type="ECO:0000259" key="11">
    <source>
        <dbReference type="Pfam" id="PF00294"/>
    </source>
</evidence>
<dbReference type="InterPro" id="IPR029056">
    <property type="entry name" value="Ribokinase-like"/>
</dbReference>
<evidence type="ECO:0000256" key="6">
    <source>
        <dbReference type="ARBA" id="ARBA00022741"/>
    </source>
</evidence>
<dbReference type="InterPro" id="IPR002173">
    <property type="entry name" value="Carboh/pur_kinase_PfkB_CS"/>
</dbReference>
<keyword evidence="8 10" id="KW-0067">ATP-binding</keyword>
<comment type="catalytic activity">
    <reaction evidence="10">
        <text>adenosine + ATP = AMP + ADP + H(+)</text>
        <dbReference type="Rhea" id="RHEA:20824"/>
        <dbReference type="ChEBI" id="CHEBI:15378"/>
        <dbReference type="ChEBI" id="CHEBI:16335"/>
        <dbReference type="ChEBI" id="CHEBI:30616"/>
        <dbReference type="ChEBI" id="CHEBI:456215"/>
        <dbReference type="ChEBI" id="CHEBI:456216"/>
        <dbReference type="EC" id="2.7.1.20"/>
    </reaction>
</comment>
<comment type="subcellular location">
    <subcellularLocation>
        <location evidence="10">Nucleus</location>
    </subcellularLocation>
</comment>
<dbReference type="PRINTS" id="PR00989">
    <property type="entry name" value="ADENOKINASE"/>
</dbReference>
<protein>
    <recommendedName>
        <fullName evidence="3 10">Adenosine kinase</fullName>
        <shortName evidence="10">AK</shortName>
        <ecNumber evidence="3 10">2.7.1.20</ecNumber>
    </recommendedName>
    <alternativeName>
        <fullName evidence="10">Adenosine 5'-phosphotransferase</fullName>
    </alternativeName>
</protein>
<dbReference type="Pfam" id="PF00294">
    <property type="entry name" value="PfkB"/>
    <property type="match status" value="1"/>
</dbReference>
<keyword evidence="4 10" id="KW-0808">Transferase</keyword>
<dbReference type="PANTHER" id="PTHR45769:SF3">
    <property type="entry name" value="ADENOSINE KINASE"/>
    <property type="match status" value="1"/>
</dbReference>
<dbReference type="CDD" id="cd01168">
    <property type="entry name" value="adenosine_kinase"/>
    <property type="match status" value="1"/>
</dbReference>
<dbReference type="EC" id="2.7.1.20" evidence="3 10"/>
<evidence type="ECO:0000256" key="3">
    <source>
        <dbReference type="ARBA" id="ARBA00012119"/>
    </source>
</evidence>
<keyword evidence="10" id="KW-0539">Nucleus</keyword>
<evidence type="ECO:0000313" key="12">
    <source>
        <dbReference type="EMBL" id="JAT25406.1"/>
    </source>
</evidence>